<sequence>MAKKTQRKSTTDASALTASSSASASSSRSAHAPAATTAYGTTTLVSDENLHASAARRRAYVKYGLAALATGGVIAAVAFGLSGGDHAGAGVATTQSSAPAGATAPQSGAAISCLQSSYVNNETKMMEKIEGLRWAVTNNAAVLPRKTSKSSIKVDPSRVYQEIYGFGGAFTEAAALQFAKLPAEKQEEVLKLYFSREHGSGYTFGRVPMGSCDFSVSSYSFDDVANDTSLSHFDTSVEHDTKVLIPFIKRALEKNPNLKLFLAPWSPPAWMKQADLNSKYVPSMLGSATPVGLDSEFREAWANYFSKFITAYKNHGVPFWGLTPQNEPEFAAPWEACAYTPQYQAEFVGKFLGPVIRRDHPELKIMIFDHNRGSVLQWAQTVYNHPEASKYVDGMAFHWYDNERIMDGVEFHERLNDTHYVDEGRFMLATESCNCPGVAHGQDAWFRAQRYAHDILTDFNNWVVGWVDWNLLLDHTGGPNHLGNNCDAPIILDESGKDYFLQPMYHFIQHFSKYVPPGSRRIHTDVAVTFNKPGDAQLYVQYPAALHSCDNSSRQAIHRTDDNKLQVTGTVFCLDLVPIDWEGWQVILVKCIYTAQTWTFEDSGNVRMKDQCLALNHGSTQNGARIVTENCTDASATSDHQRWHFANGHLRSRASDKCVTAGYSFVQAASFVTPENNTVLVVLNENTEDAEFELEYNGATTKATIPKGAIQTYEWAS</sequence>
<dbReference type="InterPro" id="IPR017853">
    <property type="entry name" value="GH"/>
</dbReference>
<reference evidence="7" key="1">
    <citation type="submission" date="2022-11" db="EMBL/GenBank/DDBJ databases">
        <authorList>
            <person name="Morgan W.R."/>
            <person name="Tartar A."/>
        </authorList>
    </citation>
    <scope>NUCLEOTIDE SEQUENCE</scope>
    <source>
        <strain evidence="7">ARSEF 373</strain>
    </source>
</reference>
<feature type="compositionally biased region" description="Low complexity" evidence="4">
    <location>
        <begin position="11"/>
        <end position="31"/>
    </location>
</feature>
<dbReference type="PANTHER" id="PTHR11069:SF23">
    <property type="entry name" value="LYSOSOMAL ACID GLUCOSYLCERAMIDASE"/>
    <property type="match status" value="1"/>
</dbReference>
<gene>
    <name evidence="7" type="ORF">N0F65_007734</name>
</gene>
<feature type="region of interest" description="Disordered" evidence="4">
    <location>
        <begin position="1"/>
        <end position="31"/>
    </location>
</feature>
<evidence type="ECO:0000259" key="6">
    <source>
        <dbReference type="SMART" id="SM00458"/>
    </source>
</evidence>
<dbReference type="PANTHER" id="PTHR11069">
    <property type="entry name" value="GLUCOSYLCERAMIDASE"/>
    <property type="match status" value="1"/>
</dbReference>
<dbReference type="InterPro" id="IPR001139">
    <property type="entry name" value="Glyco_hydro_30"/>
</dbReference>
<evidence type="ECO:0000313" key="8">
    <source>
        <dbReference type="Proteomes" id="UP001146120"/>
    </source>
</evidence>
<feature type="domain" description="Ricin B lectin" evidence="6">
    <location>
        <begin position="560"/>
        <end position="695"/>
    </location>
</feature>
<dbReference type="GO" id="GO:0004348">
    <property type="term" value="F:glucosylceramidase activity"/>
    <property type="evidence" value="ECO:0007669"/>
    <property type="project" value="InterPro"/>
</dbReference>
<keyword evidence="3" id="KW-0378">Hydrolase</keyword>
<evidence type="ECO:0000313" key="7">
    <source>
        <dbReference type="EMBL" id="DBA00605.1"/>
    </source>
</evidence>
<dbReference type="SUPFAM" id="SSF50370">
    <property type="entry name" value="Ricin B-like lectins"/>
    <property type="match status" value="1"/>
</dbReference>
<comment type="caution">
    <text evidence="7">The sequence shown here is derived from an EMBL/GenBank/DDBJ whole genome shotgun (WGS) entry which is preliminary data.</text>
</comment>
<dbReference type="SMART" id="SM00458">
    <property type="entry name" value="RICIN"/>
    <property type="match status" value="1"/>
</dbReference>
<protein>
    <recommendedName>
        <fullName evidence="6">Ricin B lectin domain-containing protein</fullName>
    </recommendedName>
</protein>
<accession>A0AAV2Z7I2</accession>
<keyword evidence="2" id="KW-0732">Signal</keyword>
<comment type="similarity">
    <text evidence="1">Belongs to the glycosyl hydrolase 30 family.</text>
</comment>
<dbReference type="InterPro" id="IPR033453">
    <property type="entry name" value="Glyco_hydro_30_TIM-barrel"/>
</dbReference>
<dbReference type="Gene3D" id="3.20.20.80">
    <property type="entry name" value="Glycosidases"/>
    <property type="match status" value="1"/>
</dbReference>
<dbReference type="Proteomes" id="UP001146120">
    <property type="component" value="Unassembled WGS sequence"/>
</dbReference>
<dbReference type="FunFam" id="3.20.20.80:FF:000126">
    <property type="entry name" value="Glucosylceramidase"/>
    <property type="match status" value="1"/>
</dbReference>
<dbReference type="Pfam" id="PF02055">
    <property type="entry name" value="Glyco_hydro_30"/>
    <property type="match status" value="1"/>
</dbReference>
<evidence type="ECO:0000256" key="2">
    <source>
        <dbReference type="ARBA" id="ARBA00022729"/>
    </source>
</evidence>
<keyword evidence="8" id="KW-1185">Reference proteome</keyword>
<name>A0AAV2Z7I2_9STRA</name>
<dbReference type="InterPro" id="IPR035992">
    <property type="entry name" value="Ricin_B-like_lectins"/>
</dbReference>
<dbReference type="PROSITE" id="PS50231">
    <property type="entry name" value="RICIN_B_LECTIN"/>
    <property type="match status" value="1"/>
</dbReference>
<dbReference type="AlphaFoldDB" id="A0AAV2Z7I2"/>
<keyword evidence="5" id="KW-0812">Transmembrane</keyword>
<dbReference type="SUPFAM" id="SSF51445">
    <property type="entry name" value="(Trans)glycosidases"/>
    <property type="match status" value="1"/>
</dbReference>
<organism evidence="7 8">
    <name type="scientific">Lagenidium giganteum</name>
    <dbReference type="NCBI Taxonomy" id="4803"/>
    <lineage>
        <taxon>Eukaryota</taxon>
        <taxon>Sar</taxon>
        <taxon>Stramenopiles</taxon>
        <taxon>Oomycota</taxon>
        <taxon>Peronosporomycetes</taxon>
        <taxon>Pythiales</taxon>
        <taxon>Pythiaceae</taxon>
    </lineage>
</organism>
<proteinExistence type="inferred from homology"/>
<reference evidence="7" key="2">
    <citation type="journal article" date="2023" name="Microbiol Resour">
        <title>Decontamination and Annotation of the Draft Genome Sequence of the Oomycete Lagenidium giganteum ARSEF 373.</title>
        <authorList>
            <person name="Morgan W.R."/>
            <person name="Tartar A."/>
        </authorList>
    </citation>
    <scope>NUCLEOTIDE SEQUENCE</scope>
    <source>
        <strain evidence="7">ARSEF 373</strain>
    </source>
</reference>
<evidence type="ECO:0000256" key="5">
    <source>
        <dbReference type="SAM" id="Phobius"/>
    </source>
</evidence>
<dbReference type="EMBL" id="DAKRPA010000061">
    <property type="protein sequence ID" value="DBA00605.1"/>
    <property type="molecule type" value="Genomic_DNA"/>
</dbReference>
<keyword evidence="5" id="KW-1133">Transmembrane helix</keyword>
<dbReference type="InterPro" id="IPR013780">
    <property type="entry name" value="Glyco_hydro_b"/>
</dbReference>
<keyword evidence="5" id="KW-0472">Membrane</keyword>
<dbReference type="Gene3D" id="2.80.10.50">
    <property type="match status" value="1"/>
</dbReference>
<feature type="transmembrane region" description="Helical" evidence="5">
    <location>
        <begin position="60"/>
        <end position="81"/>
    </location>
</feature>
<dbReference type="GO" id="GO:0016020">
    <property type="term" value="C:membrane"/>
    <property type="evidence" value="ECO:0007669"/>
    <property type="project" value="GOC"/>
</dbReference>
<dbReference type="PRINTS" id="PR00843">
    <property type="entry name" value="GLHYDRLASE30"/>
</dbReference>
<evidence type="ECO:0000256" key="3">
    <source>
        <dbReference type="ARBA" id="ARBA00022801"/>
    </source>
</evidence>
<dbReference type="Gene3D" id="2.60.40.1180">
    <property type="entry name" value="Golgi alpha-mannosidase II"/>
    <property type="match status" value="1"/>
</dbReference>
<dbReference type="GO" id="GO:0006680">
    <property type="term" value="P:glucosylceramide catabolic process"/>
    <property type="evidence" value="ECO:0007669"/>
    <property type="project" value="TreeGrafter"/>
</dbReference>
<dbReference type="Pfam" id="PF00652">
    <property type="entry name" value="Ricin_B_lectin"/>
    <property type="match status" value="1"/>
</dbReference>
<evidence type="ECO:0000256" key="4">
    <source>
        <dbReference type="SAM" id="MobiDB-lite"/>
    </source>
</evidence>
<evidence type="ECO:0000256" key="1">
    <source>
        <dbReference type="ARBA" id="ARBA00005382"/>
    </source>
</evidence>
<dbReference type="InterPro" id="IPR000772">
    <property type="entry name" value="Ricin_B_lectin"/>
</dbReference>